<dbReference type="PROSITE" id="PS51981">
    <property type="entry name" value="ZF_RZ"/>
    <property type="match status" value="1"/>
</dbReference>
<reference evidence="12 13" key="1">
    <citation type="journal article" date="2018" name="IMA Fungus">
        <title>IMA Genome-F 9: Draft genome sequence of Annulohypoxylon stygium, Aspergillus mulundensis, Berkeleyomyces basicola (syn. Thielaviopsis basicola), Ceratocystis smalleyi, two Cercospora beticola strains, Coleophoma cylindrospora, Fusarium fracticaudum, Phialophora cf. hyalina, and Morchella septimelata.</title>
        <authorList>
            <person name="Wingfield B.D."/>
            <person name="Bills G.F."/>
            <person name="Dong Y."/>
            <person name="Huang W."/>
            <person name="Nel W.J."/>
            <person name="Swalarsk-Parry B.S."/>
            <person name="Vaghefi N."/>
            <person name="Wilken P.M."/>
            <person name="An Z."/>
            <person name="de Beer Z.W."/>
            <person name="De Vos L."/>
            <person name="Chen L."/>
            <person name="Duong T.A."/>
            <person name="Gao Y."/>
            <person name="Hammerbacher A."/>
            <person name="Kikkert J.R."/>
            <person name="Li Y."/>
            <person name="Li H."/>
            <person name="Li K."/>
            <person name="Li Q."/>
            <person name="Liu X."/>
            <person name="Ma X."/>
            <person name="Naidoo K."/>
            <person name="Pethybridge S.J."/>
            <person name="Sun J."/>
            <person name="Steenkamp E.T."/>
            <person name="van der Nest M.A."/>
            <person name="van Wyk S."/>
            <person name="Wingfield M.J."/>
            <person name="Xiong C."/>
            <person name="Yue Q."/>
            <person name="Zhang X."/>
        </authorList>
    </citation>
    <scope>NUCLEOTIDE SEQUENCE [LARGE SCALE GENOMIC DNA]</scope>
    <source>
        <strain evidence="12 13">DSM 5745</strain>
    </source>
</reference>
<sequence>MSFSRACREFKKTGSCSHKACRKSHPKPLHAPLYPQASEKDNGVQSWKRTAHARCTVYIAPEFLEAFFVGARSLVERDSESMQEVICYMSEEDGLRYIQQLVEREFAALPPAIRIEMFRSQVVPFLETISHPRVLSSLFVEHALGGIYNFIYGVGGTRAAHLISSICSVLETLSEDDETRAQWLEGSLVVFHRIMFANSTAFIQTGLEKQALKLEDILTTMDKGDMSGKLHISRRYLNQLLSRTKTGAHMQTQNTEESNHAQIIKFVPRQELPGGRHGNDHKDFSLVQIMPTIEEILSPRQEYLPERDPSSWHVSGLEGLLDRNFRLLREDNVGIIRDAIHHVIKASPGKSPRANVYKGARIVKSKFHWNSGFVFQVSFPQPTRLRRMAAPQREAWWSDSRCLQPGTLVCLTIDGDHAAFCTVTHGPDEQSHIKDKSGRKSEKATRFGTSLKGADEVFVLLTTLGPDERTVRSILDIYDDREQLFLMTEFPGVLLPSFEPTLRALQRIKRTNQIPFENFLVPSQSDNLAMIPPPLYSLRNGFQFNLRCLMTDDADFFVHPDMRVNPEKLYSSSILDQAQVKALVNSLQHCIGLIQGPPGTGKSYTGIALIQVLLANKYANGGNIGPILCVSYTNHALDQLLESLLDRKITEKIVRIGSQSRSERLIGCNLRDISKLAAKTREEKSMQKSLRHELQTCEDKFNRLSFQHIPASKVPPYLYEYYPDHFEQLFYSDEYDLKPSQVKNPGAIIKAWLTSGMGAENEPGRSFKDLLHVNIYSMNRAERTTVYHQWLGDIAEETVCEAIELVSAHAGVKHNWDRIRSEVDLRCLADADVIGVTTTGLANNLEMLQKLQVRVVICEEAAEVLEAHLLTALLPSVEHAIFIGDHLQLRPVVQNYDLSRENPNGGDRYSLDVSLFERLVDPRTAFGAGLPYSTLETQRRMHPSIASLIRDTLYPDLKDAACVSDYPRVSGMKQRLFWLDHRFYEGNTADDAVATSHWNEHEVEMTIALVNHLVSQGDRKSGEIAVLTPYLGQLHRLRQRLSKLFAICIGERDQEDLEKAGLKLDKGVSPAVKSNLLEALRVSTVDNFQGEEAKIVVISLVRSNPQNRCGFLSTPNRINVLLSRAQHGLYILGNSETSMHIPMWAQSVPDTQMPSWWYLSPATSYVFLRKAAAICDAQSALIVVMLASSDATPTCCIMQCFAASLALGHEWAAHIPAPSYVETLARLTVKHLLLEKEGSCHVDIRGKHCHVFRTRTRQSLTVKNQSEKLSLAADMMFLSLAILMCPPPATNARTHAVHNYHAVMLAAANATSATGLMVFAMANADSCVVETTPPAGIPVKQPAMELSLVHPVRQHAKSAASTRNAQGNATSHVRHAPKRPVFPPVHTVPVHCHVQHHVITFPAHSGARSSSNVVTNARLSAVSNVRRQGSVSMDAQMNIAKYYMLDIEGKPVSVKEALPELFRMADIKNCALCRGHLRDIARYGRLVRQALLDDSTKKFVLYLNREYLPLAEEMARRIQSLKDLEYNQSQKTRLASVVRINGDRAHQLQIMRGALGYLSTSRWGDILKMHEQIAAYRDKVSPGQQPFIRVLAMVESARRKNNIAIEEFNGANNMLQLKGVLLAATLSLRLHIALLTDFLRMKGRARTRLTLDLSKTREECKSLIESAKDSRLPSLEAEGHLFLAQLHALERCHCIDSTASKTHLDTGLASLERARGIITTFPMQTKGLESEIDAAETMFLSTFYSIVTNAERLAVVQAMASEFVGTGHWYYCGNGHPFTIGECGGAIQESLCPECGAPVGGRQHRVVEGVTRADDLEESGSAAYW</sequence>
<keyword evidence="5" id="KW-0067">ATP-binding</keyword>
<dbReference type="InterPro" id="IPR041679">
    <property type="entry name" value="DNA2/NAM7-like_C"/>
</dbReference>
<dbReference type="InterPro" id="IPR027417">
    <property type="entry name" value="P-loop_NTPase"/>
</dbReference>
<gene>
    <name evidence="12" type="ORF">DSM5745_05415</name>
</gene>
<dbReference type="GO" id="GO:0004386">
    <property type="term" value="F:helicase activity"/>
    <property type="evidence" value="ECO:0007669"/>
    <property type="project" value="InterPro"/>
</dbReference>
<dbReference type="RefSeq" id="XP_026603263.1">
    <property type="nucleotide sequence ID" value="XM_026747431.1"/>
</dbReference>
<dbReference type="GO" id="GO:0031048">
    <property type="term" value="P:regulatory ncRNA-mediated heterochromatin formation"/>
    <property type="evidence" value="ECO:0007669"/>
    <property type="project" value="TreeGrafter"/>
</dbReference>
<evidence type="ECO:0000256" key="6">
    <source>
        <dbReference type="ARBA" id="ARBA00022833"/>
    </source>
</evidence>
<dbReference type="Gene3D" id="3.40.50.300">
    <property type="entry name" value="P-loop containing nucleotide triphosphate hydrolases"/>
    <property type="match status" value="2"/>
</dbReference>
<evidence type="ECO:0000256" key="7">
    <source>
        <dbReference type="ARBA" id="ARBA00022859"/>
    </source>
</evidence>
<name>A0A3D8RWZ4_9EURO</name>
<dbReference type="Pfam" id="PF13086">
    <property type="entry name" value="AAA_11"/>
    <property type="match status" value="1"/>
</dbReference>
<dbReference type="PROSITE" id="PS50103">
    <property type="entry name" value="ZF_C3H1"/>
    <property type="match status" value="1"/>
</dbReference>
<dbReference type="SUPFAM" id="SSF52540">
    <property type="entry name" value="P-loop containing nucleoside triphosphate hydrolases"/>
    <property type="match status" value="1"/>
</dbReference>
<protein>
    <submittedName>
        <fullName evidence="12">Uncharacterized protein</fullName>
    </submittedName>
</protein>
<evidence type="ECO:0000313" key="12">
    <source>
        <dbReference type="EMBL" id="RDW78563.1"/>
    </source>
</evidence>
<dbReference type="InterPro" id="IPR046439">
    <property type="entry name" value="ZF_RZ_dom"/>
</dbReference>
<feature type="zinc finger region" description="C3H1-type" evidence="8">
    <location>
        <begin position="1"/>
        <end position="28"/>
    </location>
</feature>
<evidence type="ECO:0000313" key="13">
    <source>
        <dbReference type="Proteomes" id="UP000256690"/>
    </source>
</evidence>
<keyword evidence="5" id="KW-0378">Hydrolase</keyword>
<keyword evidence="4 8" id="KW-0863">Zinc-finger</keyword>
<dbReference type="PANTHER" id="PTHR10887:SF445">
    <property type="entry name" value="NFX1-TYPE ZINC FINGER-CONTAINING PROTEIN 1"/>
    <property type="match status" value="1"/>
</dbReference>
<accession>A0A3D8RWZ4</accession>
<dbReference type="GO" id="GO:0008270">
    <property type="term" value="F:zinc ion binding"/>
    <property type="evidence" value="ECO:0007669"/>
    <property type="project" value="UniProtKB-KW"/>
</dbReference>
<keyword evidence="13" id="KW-1185">Reference proteome</keyword>
<evidence type="ECO:0000259" key="11">
    <source>
        <dbReference type="PROSITE" id="PS51981"/>
    </source>
</evidence>
<evidence type="ECO:0000256" key="8">
    <source>
        <dbReference type="PROSITE-ProRule" id="PRU00723"/>
    </source>
</evidence>
<dbReference type="STRING" id="1810919.A0A3D8RWZ4"/>
<keyword evidence="2" id="KW-0963">Cytoplasm</keyword>
<dbReference type="CDD" id="cd18808">
    <property type="entry name" value="SF1_C_Upf1"/>
    <property type="match status" value="1"/>
</dbReference>
<feature type="domain" description="C3H1-type" evidence="10">
    <location>
        <begin position="1"/>
        <end position="28"/>
    </location>
</feature>
<evidence type="ECO:0000256" key="4">
    <source>
        <dbReference type="ARBA" id="ARBA00022771"/>
    </source>
</evidence>
<feature type="domain" description="RZ-type" evidence="11">
    <location>
        <begin position="1747"/>
        <end position="1822"/>
    </location>
</feature>
<dbReference type="GeneID" id="38115785"/>
<evidence type="ECO:0000256" key="3">
    <source>
        <dbReference type="ARBA" id="ARBA00022723"/>
    </source>
</evidence>
<evidence type="ECO:0000256" key="2">
    <source>
        <dbReference type="ARBA" id="ARBA00022490"/>
    </source>
</evidence>
<dbReference type="Pfam" id="PF20173">
    <property type="entry name" value="ZnF_RZ-type"/>
    <property type="match status" value="1"/>
</dbReference>
<comment type="subcellular location">
    <subcellularLocation>
        <location evidence="1">Cytoplasm</location>
    </subcellularLocation>
</comment>
<dbReference type="FunFam" id="3.40.50.300:FF:001660">
    <property type="entry name" value="NF-X1 finger and helicase protein, putative"/>
    <property type="match status" value="1"/>
</dbReference>
<keyword evidence="7" id="KW-0391">Immunity</keyword>
<dbReference type="GO" id="GO:0031380">
    <property type="term" value="C:nuclear RNA-directed RNA polymerase complex"/>
    <property type="evidence" value="ECO:0007669"/>
    <property type="project" value="TreeGrafter"/>
</dbReference>
<feature type="region of interest" description="Disordered" evidence="9">
    <location>
        <begin position="1359"/>
        <end position="1379"/>
    </location>
</feature>
<keyword evidence="6 8" id="KW-0862">Zinc</keyword>
<proteinExistence type="predicted"/>
<dbReference type="Pfam" id="PF13087">
    <property type="entry name" value="AAA_12"/>
    <property type="match status" value="1"/>
</dbReference>
<evidence type="ECO:0000256" key="5">
    <source>
        <dbReference type="ARBA" id="ARBA00022806"/>
    </source>
</evidence>
<dbReference type="CDD" id="cd17936">
    <property type="entry name" value="EEXXEc_NFX1"/>
    <property type="match status" value="1"/>
</dbReference>
<dbReference type="InterPro" id="IPR047187">
    <property type="entry name" value="SF1_C_Upf1"/>
</dbReference>
<feature type="compositionally biased region" description="Polar residues" evidence="9">
    <location>
        <begin position="1359"/>
        <end position="1371"/>
    </location>
</feature>
<keyword evidence="5" id="KW-0547">Nucleotide-binding</keyword>
<dbReference type="GO" id="GO:0002376">
    <property type="term" value="P:immune system process"/>
    <property type="evidence" value="ECO:0007669"/>
    <property type="project" value="UniProtKB-KW"/>
</dbReference>
<evidence type="ECO:0000256" key="1">
    <source>
        <dbReference type="ARBA" id="ARBA00004496"/>
    </source>
</evidence>
<dbReference type="GO" id="GO:0005737">
    <property type="term" value="C:cytoplasm"/>
    <property type="evidence" value="ECO:0007669"/>
    <property type="project" value="UniProtKB-SubCell"/>
</dbReference>
<evidence type="ECO:0000259" key="10">
    <source>
        <dbReference type="PROSITE" id="PS50103"/>
    </source>
</evidence>
<dbReference type="OrthoDB" id="2423195at2759"/>
<keyword evidence="5" id="KW-0347">Helicase</keyword>
<dbReference type="InterPro" id="IPR045055">
    <property type="entry name" value="DNA2/NAM7-like"/>
</dbReference>
<dbReference type="InterPro" id="IPR041677">
    <property type="entry name" value="DNA2/NAM7_AAA_11"/>
</dbReference>
<organism evidence="12 13">
    <name type="scientific">Aspergillus mulundensis</name>
    <dbReference type="NCBI Taxonomy" id="1810919"/>
    <lineage>
        <taxon>Eukaryota</taxon>
        <taxon>Fungi</taxon>
        <taxon>Dikarya</taxon>
        <taxon>Ascomycota</taxon>
        <taxon>Pezizomycotina</taxon>
        <taxon>Eurotiomycetes</taxon>
        <taxon>Eurotiomycetidae</taxon>
        <taxon>Eurotiales</taxon>
        <taxon>Aspergillaceae</taxon>
        <taxon>Aspergillus</taxon>
        <taxon>Aspergillus subgen. Nidulantes</taxon>
    </lineage>
</organism>
<dbReference type="EMBL" id="PVWQ01000006">
    <property type="protein sequence ID" value="RDW78563.1"/>
    <property type="molecule type" value="Genomic_DNA"/>
</dbReference>
<dbReference type="Proteomes" id="UP000256690">
    <property type="component" value="Unassembled WGS sequence"/>
</dbReference>
<dbReference type="InterPro" id="IPR000571">
    <property type="entry name" value="Znf_CCCH"/>
</dbReference>
<dbReference type="PANTHER" id="PTHR10887">
    <property type="entry name" value="DNA2/NAM7 HELICASE FAMILY"/>
    <property type="match status" value="1"/>
</dbReference>
<keyword evidence="3 8" id="KW-0479">Metal-binding</keyword>
<comment type="caution">
    <text evidence="12">The sequence shown here is derived from an EMBL/GenBank/DDBJ whole genome shotgun (WGS) entry which is preliminary data.</text>
</comment>
<evidence type="ECO:0000256" key="9">
    <source>
        <dbReference type="SAM" id="MobiDB-lite"/>
    </source>
</evidence>